<dbReference type="FunCoup" id="L9KG77">
    <property type="interactions" value="384"/>
</dbReference>
<evidence type="ECO:0000256" key="6">
    <source>
        <dbReference type="ARBA" id="ARBA00023157"/>
    </source>
</evidence>
<keyword evidence="3" id="KW-0202">Cytokine</keyword>
<keyword evidence="4" id="KW-0964">Secreted</keyword>
<dbReference type="GO" id="GO:0006954">
    <property type="term" value="P:inflammatory response"/>
    <property type="evidence" value="ECO:0007669"/>
    <property type="project" value="TreeGrafter"/>
</dbReference>
<keyword evidence="10" id="KW-1185">Reference proteome</keyword>
<dbReference type="AlphaFoldDB" id="L9KG77"/>
<dbReference type="InterPro" id="IPR036048">
    <property type="entry name" value="Interleukin_8-like_sf"/>
</dbReference>
<dbReference type="STRING" id="246437.L9KG77"/>
<dbReference type="EMBL" id="KB320859">
    <property type="protein sequence ID" value="ELW61731.1"/>
    <property type="molecule type" value="Genomic_DNA"/>
</dbReference>
<comment type="subcellular location">
    <subcellularLocation>
        <location evidence="1">Secreted</location>
    </subcellularLocation>
</comment>
<dbReference type="CDD" id="cd00272">
    <property type="entry name" value="Chemokine_CC"/>
    <property type="match status" value="1"/>
</dbReference>
<dbReference type="PANTHER" id="PTHR12015">
    <property type="entry name" value="SMALL INDUCIBLE CYTOKINE A"/>
    <property type="match status" value="1"/>
</dbReference>
<dbReference type="KEGG" id="tup:102480022"/>
<feature type="signal peptide" evidence="7">
    <location>
        <begin position="1"/>
        <end position="25"/>
    </location>
</feature>
<dbReference type="SMART" id="SM00199">
    <property type="entry name" value="SCY"/>
    <property type="match status" value="1"/>
</dbReference>
<dbReference type="Proteomes" id="UP000011518">
    <property type="component" value="Unassembled WGS sequence"/>
</dbReference>
<accession>L9KG77</accession>
<dbReference type="OrthoDB" id="9447832at2759"/>
<dbReference type="InterPro" id="IPR001811">
    <property type="entry name" value="Chemokine_IL8-like_dom"/>
</dbReference>
<dbReference type="GO" id="GO:0070098">
    <property type="term" value="P:chemokine-mediated signaling pathway"/>
    <property type="evidence" value="ECO:0007669"/>
    <property type="project" value="TreeGrafter"/>
</dbReference>
<evidence type="ECO:0000256" key="3">
    <source>
        <dbReference type="ARBA" id="ARBA00022514"/>
    </source>
</evidence>
<evidence type="ECO:0000313" key="9">
    <source>
        <dbReference type="EMBL" id="ELW61731.1"/>
    </source>
</evidence>
<sequence>MKVSVTAISLLLLLLLAVMAPEAKANSSSQGPYHPAECCFTYVTRPVQRHRIAHYYETSSECSKPGIVFITKKGYSICANPKDDWVQDYIKDLEEN</sequence>
<dbReference type="eggNOG" id="ENOG502S8M4">
    <property type="taxonomic scope" value="Eukaryota"/>
</dbReference>
<evidence type="ECO:0000256" key="7">
    <source>
        <dbReference type="SAM" id="SignalP"/>
    </source>
</evidence>
<evidence type="ECO:0000256" key="4">
    <source>
        <dbReference type="ARBA" id="ARBA00022525"/>
    </source>
</evidence>
<keyword evidence="5 7" id="KW-0732">Signal</keyword>
<feature type="domain" description="Chemokine interleukin-8-like" evidence="8">
    <location>
        <begin position="35"/>
        <end position="93"/>
    </location>
</feature>
<dbReference type="PANTHER" id="PTHR12015:SF110">
    <property type="entry name" value="C-C MOTIF CHEMOKINE 14"/>
    <property type="match status" value="1"/>
</dbReference>
<dbReference type="FunFam" id="2.40.50.40:FF:000002">
    <property type="entry name" value="C-C motif chemokine"/>
    <property type="match status" value="1"/>
</dbReference>
<evidence type="ECO:0000256" key="5">
    <source>
        <dbReference type="ARBA" id="ARBA00022729"/>
    </source>
</evidence>
<evidence type="ECO:0000259" key="8">
    <source>
        <dbReference type="SMART" id="SM00199"/>
    </source>
</evidence>
<organism evidence="9 10">
    <name type="scientific">Tupaia chinensis</name>
    <name type="common">Chinese tree shrew</name>
    <name type="synonym">Tupaia belangeri chinensis</name>
    <dbReference type="NCBI Taxonomy" id="246437"/>
    <lineage>
        <taxon>Eukaryota</taxon>
        <taxon>Metazoa</taxon>
        <taxon>Chordata</taxon>
        <taxon>Craniata</taxon>
        <taxon>Vertebrata</taxon>
        <taxon>Euteleostomi</taxon>
        <taxon>Mammalia</taxon>
        <taxon>Eutheria</taxon>
        <taxon>Euarchontoglires</taxon>
        <taxon>Scandentia</taxon>
        <taxon>Tupaiidae</taxon>
        <taxon>Tupaia</taxon>
    </lineage>
</organism>
<dbReference type="InParanoid" id="L9KG77"/>
<dbReference type="SUPFAM" id="SSF54117">
    <property type="entry name" value="Interleukin 8-like chemokines"/>
    <property type="match status" value="1"/>
</dbReference>
<comment type="similarity">
    <text evidence="2">Belongs to the intercrine beta (chemokine CC) family.</text>
</comment>
<dbReference type="GO" id="GO:0048020">
    <property type="term" value="F:CCR chemokine receptor binding"/>
    <property type="evidence" value="ECO:0007669"/>
    <property type="project" value="TreeGrafter"/>
</dbReference>
<feature type="chain" id="PRO_5003999376" evidence="7">
    <location>
        <begin position="26"/>
        <end position="96"/>
    </location>
</feature>
<protein>
    <submittedName>
        <fullName evidence="9">C-C motif chemokine 14</fullName>
    </submittedName>
</protein>
<proteinExistence type="inferred from homology"/>
<evidence type="ECO:0000256" key="1">
    <source>
        <dbReference type="ARBA" id="ARBA00004613"/>
    </source>
</evidence>
<dbReference type="Pfam" id="PF00048">
    <property type="entry name" value="IL8"/>
    <property type="match status" value="1"/>
</dbReference>
<reference evidence="10" key="2">
    <citation type="journal article" date="2013" name="Nat. Commun.">
        <title>Genome of the Chinese tree shrew.</title>
        <authorList>
            <person name="Fan Y."/>
            <person name="Huang Z.Y."/>
            <person name="Cao C.C."/>
            <person name="Chen C.S."/>
            <person name="Chen Y.X."/>
            <person name="Fan D.D."/>
            <person name="He J."/>
            <person name="Hou H.L."/>
            <person name="Hu L."/>
            <person name="Hu X.T."/>
            <person name="Jiang X.T."/>
            <person name="Lai R."/>
            <person name="Lang Y.S."/>
            <person name="Liang B."/>
            <person name="Liao S.G."/>
            <person name="Mu D."/>
            <person name="Ma Y.Y."/>
            <person name="Niu Y.Y."/>
            <person name="Sun X.Q."/>
            <person name="Xia J.Q."/>
            <person name="Xiao J."/>
            <person name="Xiong Z.Q."/>
            <person name="Xu L."/>
            <person name="Yang L."/>
            <person name="Zhang Y."/>
            <person name="Zhao W."/>
            <person name="Zhao X.D."/>
            <person name="Zheng Y.T."/>
            <person name="Zhou J.M."/>
            <person name="Zhu Y.B."/>
            <person name="Zhang G.J."/>
            <person name="Wang J."/>
            <person name="Yao Y.G."/>
        </authorList>
    </citation>
    <scope>NUCLEOTIDE SEQUENCE [LARGE SCALE GENOMIC DNA]</scope>
</reference>
<evidence type="ECO:0000313" key="10">
    <source>
        <dbReference type="Proteomes" id="UP000011518"/>
    </source>
</evidence>
<dbReference type="InterPro" id="IPR039809">
    <property type="entry name" value="Chemokine_b/g/d"/>
</dbReference>
<gene>
    <name evidence="9" type="ORF">TREES_T100005522</name>
</gene>
<dbReference type="GO" id="GO:0030335">
    <property type="term" value="P:positive regulation of cell migration"/>
    <property type="evidence" value="ECO:0007669"/>
    <property type="project" value="TreeGrafter"/>
</dbReference>
<dbReference type="Gene3D" id="2.40.50.40">
    <property type="match status" value="1"/>
</dbReference>
<dbReference type="GO" id="GO:0061844">
    <property type="term" value="P:antimicrobial humoral immune response mediated by antimicrobial peptide"/>
    <property type="evidence" value="ECO:0007669"/>
    <property type="project" value="TreeGrafter"/>
</dbReference>
<evidence type="ECO:0000256" key="2">
    <source>
        <dbReference type="ARBA" id="ARBA00010868"/>
    </source>
</evidence>
<keyword evidence="6" id="KW-1015">Disulfide bond</keyword>
<reference evidence="10" key="1">
    <citation type="submission" date="2012-07" db="EMBL/GenBank/DDBJ databases">
        <title>Genome of the Chinese tree shrew, a rising model animal genetically related to primates.</title>
        <authorList>
            <person name="Zhang G."/>
            <person name="Fan Y."/>
            <person name="Yao Y."/>
            <person name="Huang Z."/>
        </authorList>
    </citation>
    <scope>NUCLEOTIDE SEQUENCE [LARGE SCALE GENOMIC DNA]</scope>
</reference>
<dbReference type="GO" id="GO:0008009">
    <property type="term" value="F:chemokine activity"/>
    <property type="evidence" value="ECO:0007669"/>
    <property type="project" value="InterPro"/>
</dbReference>
<name>L9KG77_TUPCH</name>
<dbReference type="GO" id="GO:0005615">
    <property type="term" value="C:extracellular space"/>
    <property type="evidence" value="ECO:0007669"/>
    <property type="project" value="UniProtKB-KW"/>
</dbReference>